<dbReference type="Proteomes" id="UP000694501">
    <property type="component" value="Unassembled WGS sequence"/>
</dbReference>
<evidence type="ECO:0000313" key="1">
    <source>
        <dbReference type="EMBL" id="MBU7600614.1"/>
    </source>
</evidence>
<organism evidence="1 2">
    <name type="scientific">Streptomyces tardus</name>
    <dbReference type="NCBI Taxonomy" id="2780544"/>
    <lineage>
        <taxon>Bacteria</taxon>
        <taxon>Bacillati</taxon>
        <taxon>Actinomycetota</taxon>
        <taxon>Actinomycetes</taxon>
        <taxon>Kitasatosporales</taxon>
        <taxon>Streptomycetaceae</taxon>
        <taxon>Streptomyces</taxon>
    </lineage>
</organism>
<gene>
    <name evidence="1" type="ORF">JGS22_024020</name>
</gene>
<protein>
    <submittedName>
        <fullName evidence="1">Uncharacterized protein</fullName>
    </submittedName>
</protein>
<comment type="caution">
    <text evidence="1">The sequence shown here is derived from an EMBL/GenBank/DDBJ whole genome shotgun (WGS) entry which is preliminary data.</text>
</comment>
<dbReference type="EMBL" id="JAELVF020000004">
    <property type="protein sequence ID" value="MBU7600614.1"/>
    <property type="molecule type" value="Genomic_DNA"/>
</dbReference>
<dbReference type="RefSeq" id="WP_216815144.1">
    <property type="nucleotide sequence ID" value="NZ_JAELVF020000004.1"/>
</dbReference>
<keyword evidence="2" id="KW-1185">Reference proteome</keyword>
<name>A0A949JKT1_9ACTN</name>
<proteinExistence type="predicted"/>
<evidence type="ECO:0000313" key="2">
    <source>
        <dbReference type="Proteomes" id="UP000694501"/>
    </source>
</evidence>
<accession>A0A949JKT1</accession>
<dbReference type="AlphaFoldDB" id="A0A949JKT1"/>
<sequence length="52" mass="5752">MVTTVRTRQLEDGTIQELIMSRQLLGAGFTVVRADWMGAAEELGEAQEQGRT</sequence>
<reference evidence="1" key="1">
    <citation type="submission" date="2021-06" db="EMBL/GenBank/DDBJ databases">
        <title>Sequencing of actinobacteria type strains.</title>
        <authorList>
            <person name="Nguyen G.-S."/>
            <person name="Wentzel A."/>
        </authorList>
    </citation>
    <scope>NUCLEOTIDE SEQUENCE</scope>
    <source>
        <strain evidence="1">P38-E01</strain>
    </source>
</reference>